<dbReference type="Proteomes" id="UP001428341">
    <property type="component" value="Unassembled WGS sequence"/>
</dbReference>
<accession>A0AAP0ME83</accession>
<dbReference type="EMBL" id="JBCGBO010000004">
    <property type="protein sequence ID" value="KAK9207923.1"/>
    <property type="molecule type" value="Genomic_DNA"/>
</dbReference>
<comment type="caution">
    <text evidence="1">The sequence shown here is derived from an EMBL/GenBank/DDBJ whole genome shotgun (WGS) entry which is preliminary data.</text>
</comment>
<organism evidence="1 2">
    <name type="scientific">Citrus x changshan-huyou</name>
    <dbReference type="NCBI Taxonomy" id="2935761"/>
    <lineage>
        <taxon>Eukaryota</taxon>
        <taxon>Viridiplantae</taxon>
        <taxon>Streptophyta</taxon>
        <taxon>Embryophyta</taxon>
        <taxon>Tracheophyta</taxon>
        <taxon>Spermatophyta</taxon>
        <taxon>Magnoliopsida</taxon>
        <taxon>eudicotyledons</taxon>
        <taxon>Gunneridae</taxon>
        <taxon>Pentapetalae</taxon>
        <taxon>rosids</taxon>
        <taxon>malvids</taxon>
        <taxon>Sapindales</taxon>
        <taxon>Rutaceae</taxon>
        <taxon>Aurantioideae</taxon>
        <taxon>Citrus</taxon>
    </lineage>
</organism>
<reference evidence="1 2" key="1">
    <citation type="submission" date="2024-05" db="EMBL/GenBank/DDBJ databases">
        <title>Haplotype-resolved chromosome-level genome assembly of Huyou (Citrus changshanensis).</title>
        <authorList>
            <person name="Miao C."/>
            <person name="Chen W."/>
            <person name="Wu Y."/>
            <person name="Wang L."/>
            <person name="Zhao S."/>
            <person name="Grierson D."/>
            <person name="Xu C."/>
            <person name="Chen K."/>
        </authorList>
    </citation>
    <scope>NUCLEOTIDE SEQUENCE [LARGE SCALE GENOMIC DNA]</scope>
    <source>
        <strain evidence="1">01-14</strain>
        <tissue evidence="1">Leaf</tissue>
    </source>
</reference>
<name>A0AAP0ME83_9ROSI</name>
<dbReference type="AlphaFoldDB" id="A0AAP0ME83"/>
<gene>
    <name evidence="1" type="ORF">WN944_000272</name>
</gene>
<keyword evidence="2" id="KW-1185">Reference proteome</keyword>
<evidence type="ECO:0000313" key="2">
    <source>
        <dbReference type="Proteomes" id="UP001428341"/>
    </source>
</evidence>
<proteinExistence type="predicted"/>
<protein>
    <submittedName>
        <fullName evidence="1">Uncharacterized protein</fullName>
    </submittedName>
</protein>
<sequence length="79" mass="8970">MAWRGGDGAVASCSKVVVELCYGSTRSSWSCGAAWQSKMVWCSRDRRWHGGGEERRWRADGGQKTEREFTRFELITPLV</sequence>
<evidence type="ECO:0000313" key="1">
    <source>
        <dbReference type="EMBL" id="KAK9207923.1"/>
    </source>
</evidence>